<evidence type="ECO:0000313" key="2">
    <source>
        <dbReference type="EMBL" id="CAL1358054.1"/>
    </source>
</evidence>
<reference evidence="2 3" key="1">
    <citation type="submission" date="2024-04" db="EMBL/GenBank/DDBJ databases">
        <authorList>
            <person name="Fracassetti M."/>
        </authorList>
    </citation>
    <scope>NUCLEOTIDE SEQUENCE [LARGE SCALE GENOMIC DNA]</scope>
</reference>
<dbReference type="PANTHER" id="PTHR33264:SF6">
    <property type="entry name" value="OS01G0638800 PROTEIN"/>
    <property type="match status" value="1"/>
</dbReference>
<dbReference type="PANTHER" id="PTHR33264">
    <property type="entry name" value="EXPRESSED PROTEIN"/>
    <property type="match status" value="1"/>
</dbReference>
<feature type="region of interest" description="Disordered" evidence="1">
    <location>
        <begin position="118"/>
        <end position="140"/>
    </location>
</feature>
<sequence length="209" mass="22309">MELQSWSAPPPATRRKNGCSGGDHHDDNHRARGASPRNDDVSECCCSPSCTAGAIADCVALCCCPLAVVNFLALAFVRIPWTVGRRCIGTIRRNRKKKKKKKKRKGALMMEMVTSAGGVGRGDLEEEGSSGSGGNGEDGDVIYVVERSDGSRSLRMVGDIDEEDVAGGGGGGRRRSAKYEAEKVWLELYQVGHLGFGRVSFTGISTTLS</sequence>
<accession>A0AAV2CP82</accession>
<keyword evidence="3" id="KW-1185">Reference proteome</keyword>
<name>A0AAV2CP82_9ROSI</name>
<proteinExistence type="predicted"/>
<protein>
    <submittedName>
        <fullName evidence="2">Uncharacterized protein</fullName>
    </submittedName>
</protein>
<dbReference type="Proteomes" id="UP001497516">
    <property type="component" value="Chromosome 1"/>
</dbReference>
<dbReference type="EMBL" id="OZ034813">
    <property type="protein sequence ID" value="CAL1358054.1"/>
    <property type="molecule type" value="Genomic_DNA"/>
</dbReference>
<gene>
    <name evidence="2" type="ORF">LTRI10_LOCUS5638</name>
</gene>
<organism evidence="2 3">
    <name type="scientific">Linum trigynum</name>
    <dbReference type="NCBI Taxonomy" id="586398"/>
    <lineage>
        <taxon>Eukaryota</taxon>
        <taxon>Viridiplantae</taxon>
        <taxon>Streptophyta</taxon>
        <taxon>Embryophyta</taxon>
        <taxon>Tracheophyta</taxon>
        <taxon>Spermatophyta</taxon>
        <taxon>Magnoliopsida</taxon>
        <taxon>eudicotyledons</taxon>
        <taxon>Gunneridae</taxon>
        <taxon>Pentapetalae</taxon>
        <taxon>rosids</taxon>
        <taxon>fabids</taxon>
        <taxon>Malpighiales</taxon>
        <taxon>Linaceae</taxon>
        <taxon>Linum</taxon>
    </lineage>
</organism>
<evidence type="ECO:0000256" key="1">
    <source>
        <dbReference type="SAM" id="MobiDB-lite"/>
    </source>
</evidence>
<feature type="region of interest" description="Disordered" evidence="1">
    <location>
        <begin position="1"/>
        <end position="40"/>
    </location>
</feature>
<evidence type="ECO:0000313" key="3">
    <source>
        <dbReference type="Proteomes" id="UP001497516"/>
    </source>
</evidence>
<dbReference type="AlphaFoldDB" id="A0AAV2CP82"/>